<dbReference type="SUPFAM" id="SSF57610">
    <property type="entry name" value="Thyroglobulin type-1 domain"/>
    <property type="match status" value="1"/>
</dbReference>
<sequence length="113" mass="13206">MPKDETSMNTGRAEIDERRSRGMQEKDVRAGRQQEQEKYQLDSQPLRPCELEREKALVKGSDYVPQCSEDGSYRLVILPATKAADLSEWLHQQNYHHLRTTVQRVRRVQPRAV</sequence>
<feature type="region of interest" description="Disordered" evidence="1">
    <location>
        <begin position="1"/>
        <end position="46"/>
    </location>
</feature>
<evidence type="ECO:0000313" key="2">
    <source>
        <dbReference type="EMBL" id="KAJ1194223.1"/>
    </source>
</evidence>
<dbReference type="InterPro" id="IPR036857">
    <property type="entry name" value="Thyroglobulin_1_sf"/>
</dbReference>
<proteinExistence type="predicted"/>
<feature type="compositionally biased region" description="Basic and acidic residues" evidence="1">
    <location>
        <begin position="13"/>
        <end position="40"/>
    </location>
</feature>
<protein>
    <submittedName>
        <fullName evidence="2">Uncharacterized protein</fullName>
    </submittedName>
</protein>
<gene>
    <name evidence="2" type="ORF">NDU88_003517</name>
</gene>
<evidence type="ECO:0000256" key="1">
    <source>
        <dbReference type="SAM" id="MobiDB-lite"/>
    </source>
</evidence>
<reference evidence="2" key="1">
    <citation type="journal article" date="2022" name="bioRxiv">
        <title>Sequencing and chromosome-scale assembly of the giantPleurodeles waltlgenome.</title>
        <authorList>
            <person name="Brown T."/>
            <person name="Elewa A."/>
            <person name="Iarovenko S."/>
            <person name="Subramanian E."/>
            <person name="Araus A.J."/>
            <person name="Petzold A."/>
            <person name="Susuki M."/>
            <person name="Suzuki K.-i.T."/>
            <person name="Hayashi T."/>
            <person name="Toyoda A."/>
            <person name="Oliveira C."/>
            <person name="Osipova E."/>
            <person name="Leigh N.D."/>
            <person name="Simon A."/>
            <person name="Yun M.H."/>
        </authorList>
    </citation>
    <scope>NUCLEOTIDE SEQUENCE</scope>
    <source>
        <strain evidence="2">20211129_DDA</strain>
        <tissue evidence="2">Liver</tissue>
    </source>
</reference>
<name>A0AAV7UYM9_PLEWA</name>
<evidence type="ECO:0000313" key="3">
    <source>
        <dbReference type="Proteomes" id="UP001066276"/>
    </source>
</evidence>
<keyword evidence="3" id="KW-1185">Reference proteome</keyword>
<dbReference type="Proteomes" id="UP001066276">
    <property type="component" value="Chromosome 2_2"/>
</dbReference>
<accession>A0AAV7UYM9</accession>
<organism evidence="2 3">
    <name type="scientific">Pleurodeles waltl</name>
    <name type="common">Iberian ribbed newt</name>
    <dbReference type="NCBI Taxonomy" id="8319"/>
    <lineage>
        <taxon>Eukaryota</taxon>
        <taxon>Metazoa</taxon>
        <taxon>Chordata</taxon>
        <taxon>Craniata</taxon>
        <taxon>Vertebrata</taxon>
        <taxon>Euteleostomi</taxon>
        <taxon>Amphibia</taxon>
        <taxon>Batrachia</taxon>
        <taxon>Caudata</taxon>
        <taxon>Salamandroidea</taxon>
        <taxon>Salamandridae</taxon>
        <taxon>Pleurodelinae</taxon>
        <taxon>Pleurodeles</taxon>
    </lineage>
</organism>
<comment type="caution">
    <text evidence="2">The sequence shown here is derived from an EMBL/GenBank/DDBJ whole genome shotgun (WGS) entry which is preliminary data.</text>
</comment>
<dbReference type="AlphaFoldDB" id="A0AAV7UYM9"/>
<dbReference type="EMBL" id="JANPWB010000004">
    <property type="protein sequence ID" value="KAJ1194223.1"/>
    <property type="molecule type" value="Genomic_DNA"/>
</dbReference>